<protein>
    <submittedName>
        <fullName evidence="1">Uncharacterized protein</fullName>
    </submittedName>
</protein>
<keyword evidence="2" id="KW-1185">Reference proteome</keyword>
<dbReference type="AlphaFoldDB" id="A0A1J4J7Q5"/>
<comment type="caution">
    <text evidence="1">The sequence shown here is derived from an EMBL/GenBank/DDBJ whole genome shotgun (WGS) entry which is preliminary data.</text>
</comment>
<dbReference type="EMBL" id="MLAK01001260">
    <property type="protein sequence ID" value="OHS95176.1"/>
    <property type="molecule type" value="Genomic_DNA"/>
</dbReference>
<dbReference type="GeneID" id="94830298"/>
<organism evidence="1 2">
    <name type="scientific">Tritrichomonas foetus</name>
    <dbReference type="NCBI Taxonomy" id="1144522"/>
    <lineage>
        <taxon>Eukaryota</taxon>
        <taxon>Metamonada</taxon>
        <taxon>Parabasalia</taxon>
        <taxon>Tritrichomonadida</taxon>
        <taxon>Tritrichomonadidae</taxon>
        <taxon>Tritrichomonas</taxon>
    </lineage>
</organism>
<evidence type="ECO:0000313" key="2">
    <source>
        <dbReference type="Proteomes" id="UP000179807"/>
    </source>
</evidence>
<gene>
    <name evidence="1" type="ORF">TRFO_10668</name>
</gene>
<dbReference type="Proteomes" id="UP000179807">
    <property type="component" value="Unassembled WGS sequence"/>
</dbReference>
<evidence type="ECO:0000313" key="1">
    <source>
        <dbReference type="EMBL" id="OHS95176.1"/>
    </source>
</evidence>
<sequence length="699" mass="82642">MTDEKQIYLDLCKEVQELKYIDNFFQDDENQKSNEFSDLEAKIVNVQNLSRKICINSFSFETNYPISSEIKKEDILKTYSAPPKLINKLISNSNYMEIMKNIFHAAHRSPTDFADITYSYLQKNPQNIPIFSHLIVPSIFGYFISDEQLSNAFDYLIQLFTLGEYDFSKPFLLTFLSYSILFLDIFWNNLYNQIVSRHKPSLLQLHNYLLKSINSSISYLSSFHIQILISVYCQSPSNFCDLFFDNFLLNSFPVFNKNSKITENEIKMLFNYIKGYCETDLFIPIYEVLTKQAFSFNEQISFEKYNQFIYILSPYESLLLFKCISPSQNDDTEEQNAKFIKELENDLKNEFNNFEPGIFIFEKFNDKNPKNKLGDSLNKNDLEEENLIFEEILDPQQILGFEKSRLFRQLLRETKQCNCDIFKFIKESHQMNELDTIKILRLKFKYQKLLTLQNKVKLLRHYRDYLLKKGNDFELFLKNEYLINQLKNIENRSQKFLLKQEKQFSKHFASCKTSENSTDSFECFAFHKVLSSIKCDEAYEVVRKHKRTFARIILDFNIEDSRLINFFSSTEKSFSSLKRKIDHLDEIETGEKLLVFNEIIASLDSVCKNESDVWPIYIFLKLFDQSTIEYLLETVVTVTRYEKLNPESFDKVTEKIKTCKRLFSFILFQVSGFSLPDDESETEKSNLDSIKQALFPIAT</sequence>
<dbReference type="RefSeq" id="XP_068348313.1">
    <property type="nucleotide sequence ID" value="XM_068495594.1"/>
</dbReference>
<dbReference type="OrthoDB" id="10679504at2759"/>
<reference evidence="1" key="1">
    <citation type="submission" date="2016-10" db="EMBL/GenBank/DDBJ databases">
        <authorList>
            <person name="Benchimol M."/>
            <person name="Almeida L.G."/>
            <person name="Vasconcelos A.T."/>
            <person name="Perreira-Neves A."/>
            <person name="Rosa I.A."/>
            <person name="Tasca T."/>
            <person name="Bogo M.R."/>
            <person name="de Souza W."/>
        </authorList>
    </citation>
    <scope>NUCLEOTIDE SEQUENCE [LARGE SCALE GENOMIC DNA]</scope>
    <source>
        <strain evidence="1">K</strain>
    </source>
</reference>
<accession>A0A1J4J7Q5</accession>
<dbReference type="VEuPathDB" id="TrichDB:TRFO_10668"/>
<name>A0A1J4J7Q5_9EUKA</name>
<proteinExistence type="predicted"/>